<dbReference type="PROSITE" id="PS51168">
    <property type="entry name" value="CHORISMATE_MUT_2"/>
    <property type="match status" value="1"/>
</dbReference>
<sequence>MEIEALRGEIDRIDDELVSLFLKRMGISLQVAAYKQAHKLPVLDRTRERALLSRVAAKSDDADMQLYIRLLYASLLGLSRSYQRKSGVGIQHTGLSSRIRESAAKNAQNVLPASAVVACQGVEGAYSSLACERLFRHPDIMFFSSFDDVFSAVQQGLCRYGILPVENSTAGSVNRVYDLMARHNFYIVKSVRLKVEHALLAKPGVKLADVREIFSHEQAIEQCSAFLSGLPNVRVTVCENTAAAAKRVSESDRADVAAISSKDCMALYGLSMLGEGIQNNANNYTRFICIGREPEIFSGADKTSLMLTLPNRPGALYDVLSRFYALDINLLKLESRPKPGGDFEFLFYFDIEAPVYSENFLQMMDELEASTEQFCYFGSYSELL</sequence>
<dbReference type="InterPro" id="IPR002912">
    <property type="entry name" value="ACT_dom"/>
</dbReference>
<evidence type="ECO:0000256" key="16">
    <source>
        <dbReference type="ARBA" id="ARBA00031175"/>
    </source>
</evidence>
<evidence type="ECO:0000256" key="8">
    <source>
        <dbReference type="ARBA" id="ARBA00021872"/>
    </source>
</evidence>
<reference evidence="23" key="2">
    <citation type="journal article" date="2021" name="PeerJ">
        <title>Extensive microbial diversity within the chicken gut microbiome revealed by metagenomics and culture.</title>
        <authorList>
            <person name="Gilroy R."/>
            <person name="Ravi A."/>
            <person name="Getino M."/>
            <person name="Pursley I."/>
            <person name="Horton D.L."/>
            <person name="Alikhan N.F."/>
            <person name="Baker D."/>
            <person name="Gharbi K."/>
            <person name="Hall N."/>
            <person name="Watson M."/>
            <person name="Adriaenssens E.M."/>
            <person name="Foster-Nyarko E."/>
            <person name="Jarju S."/>
            <person name="Secka A."/>
            <person name="Antonio M."/>
            <person name="Oren A."/>
            <person name="Chaudhuri R.R."/>
            <person name="La Ragione R."/>
            <person name="Hildebrand F."/>
            <person name="Pallen M.J."/>
        </authorList>
    </citation>
    <scope>NUCLEOTIDE SEQUENCE</scope>
    <source>
        <strain evidence="23">ChiGjej1B1-19959</strain>
    </source>
</reference>
<dbReference type="GO" id="GO:0046417">
    <property type="term" value="P:chorismate metabolic process"/>
    <property type="evidence" value="ECO:0007669"/>
    <property type="project" value="InterPro"/>
</dbReference>
<dbReference type="CDD" id="cd13631">
    <property type="entry name" value="PBP2_Ct-PDT_like"/>
    <property type="match status" value="1"/>
</dbReference>
<accession>A0A9D1IF09</accession>
<dbReference type="SMART" id="SM00830">
    <property type="entry name" value="CM_2"/>
    <property type="match status" value="1"/>
</dbReference>
<feature type="domain" description="ACT" evidence="22">
    <location>
        <begin position="304"/>
        <end position="381"/>
    </location>
</feature>
<dbReference type="EMBL" id="DVMW01000038">
    <property type="protein sequence ID" value="HIU36275.1"/>
    <property type="molecule type" value="Genomic_DNA"/>
</dbReference>
<dbReference type="PANTHER" id="PTHR21022">
    <property type="entry name" value="PREPHENATE DEHYDRATASE P PROTEIN"/>
    <property type="match status" value="1"/>
</dbReference>
<dbReference type="InterPro" id="IPR036979">
    <property type="entry name" value="CM_dom_sf"/>
</dbReference>
<comment type="function">
    <text evidence="2">Catalyzes the Claisen rearrangement of chorismate to prephenate and the decarboxylation/dehydration of prephenate to phenylpyruvate.</text>
</comment>
<comment type="catalytic activity">
    <reaction evidence="18">
        <text>prephenate + H(+) = 3-phenylpyruvate + CO2 + H2O</text>
        <dbReference type="Rhea" id="RHEA:21648"/>
        <dbReference type="ChEBI" id="CHEBI:15377"/>
        <dbReference type="ChEBI" id="CHEBI:15378"/>
        <dbReference type="ChEBI" id="CHEBI:16526"/>
        <dbReference type="ChEBI" id="CHEBI:18005"/>
        <dbReference type="ChEBI" id="CHEBI:29934"/>
        <dbReference type="EC" id="4.2.1.51"/>
    </reaction>
</comment>
<dbReference type="InterPro" id="IPR002701">
    <property type="entry name" value="CM_II_prokaryot"/>
</dbReference>
<dbReference type="InterPro" id="IPR045865">
    <property type="entry name" value="ACT-like_dom_sf"/>
</dbReference>
<evidence type="ECO:0000313" key="23">
    <source>
        <dbReference type="EMBL" id="HIU36275.1"/>
    </source>
</evidence>
<name>A0A9D1IF09_9FIRM</name>
<reference evidence="23" key="1">
    <citation type="submission" date="2020-10" db="EMBL/GenBank/DDBJ databases">
        <authorList>
            <person name="Gilroy R."/>
        </authorList>
    </citation>
    <scope>NUCLEOTIDE SEQUENCE</scope>
    <source>
        <strain evidence="23">ChiGjej1B1-19959</strain>
    </source>
</reference>
<keyword evidence="11" id="KW-0057">Aromatic amino acid biosynthesis</keyword>
<dbReference type="GO" id="GO:0005737">
    <property type="term" value="C:cytoplasm"/>
    <property type="evidence" value="ECO:0007669"/>
    <property type="project" value="UniProtKB-SubCell"/>
</dbReference>
<keyword evidence="15" id="KW-0511">Multifunctional enzyme</keyword>
<dbReference type="Proteomes" id="UP000824071">
    <property type="component" value="Unassembled WGS sequence"/>
</dbReference>
<proteinExistence type="predicted"/>
<dbReference type="Pfam" id="PF01817">
    <property type="entry name" value="CM_2"/>
    <property type="match status" value="1"/>
</dbReference>
<evidence type="ECO:0000259" key="20">
    <source>
        <dbReference type="PROSITE" id="PS51168"/>
    </source>
</evidence>
<dbReference type="SUPFAM" id="SSF48600">
    <property type="entry name" value="Chorismate mutase II"/>
    <property type="match status" value="1"/>
</dbReference>
<evidence type="ECO:0000256" key="13">
    <source>
        <dbReference type="ARBA" id="ARBA00023235"/>
    </source>
</evidence>
<dbReference type="SUPFAM" id="SSF55021">
    <property type="entry name" value="ACT-like"/>
    <property type="match status" value="1"/>
</dbReference>
<keyword evidence="10" id="KW-0028">Amino-acid biosynthesis</keyword>
<dbReference type="Gene3D" id="1.20.59.10">
    <property type="entry name" value="Chorismate mutase"/>
    <property type="match status" value="1"/>
</dbReference>
<evidence type="ECO:0000256" key="2">
    <source>
        <dbReference type="ARBA" id="ARBA00002364"/>
    </source>
</evidence>
<organism evidence="23 24">
    <name type="scientific">Candidatus Fimenecus excrementigallinarum</name>
    <dbReference type="NCBI Taxonomy" id="2840816"/>
    <lineage>
        <taxon>Bacteria</taxon>
        <taxon>Bacillati</taxon>
        <taxon>Bacillota</taxon>
        <taxon>Clostridia</taxon>
        <taxon>Candidatus Fimenecus</taxon>
    </lineage>
</organism>
<keyword evidence="12" id="KW-0584">Phenylalanine biosynthesis</keyword>
<feature type="site" description="Essential for prephenate dehydratase activity" evidence="19">
    <location>
        <position position="285"/>
    </location>
</feature>
<dbReference type="InterPro" id="IPR001086">
    <property type="entry name" value="Preph_deHydtase"/>
</dbReference>
<evidence type="ECO:0000256" key="11">
    <source>
        <dbReference type="ARBA" id="ARBA00023141"/>
    </source>
</evidence>
<evidence type="ECO:0000256" key="17">
    <source>
        <dbReference type="ARBA" id="ARBA00031520"/>
    </source>
</evidence>
<evidence type="ECO:0000256" key="7">
    <source>
        <dbReference type="ARBA" id="ARBA00014401"/>
    </source>
</evidence>
<evidence type="ECO:0000256" key="18">
    <source>
        <dbReference type="ARBA" id="ARBA00047848"/>
    </source>
</evidence>
<dbReference type="SUPFAM" id="SSF53850">
    <property type="entry name" value="Periplasmic binding protein-like II"/>
    <property type="match status" value="1"/>
</dbReference>
<keyword evidence="14" id="KW-0456">Lyase</keyword>
<evidence type="ECO:0000256" key="10">
    <source>
        <dbReference type="ARBA" id="ARBA00022605"/>
    </source>
</evidence>
<dbReference type="PIRSF" id="PIRSF001500">
    <property type="entry name" value="Chor_mut_pdt_Ppr"/>
    <property type="match status" value="1"/>
</dbReference>
<evidence type="ECO:0000256" key="12">
    <source>
        <dbReference type="ARBA" id="ARBA00023222"/>
    </source>
</evidence>
<dbReference type="GO" id="GO:0009094">
    <property type="term" value="P:L-phenylalanine biosynthetic process"/>
    <property type="evidence" value="ECO:0007669"/>
    <property type="project" value="UniProtKB-KW"/>
</dbReference>
<dbReference type="Gene3D" id="3.30.70.260">
    <property type="match status" value="1"/>
</dbReference>
<dbReference type="Gene3D" id="3.40.190.10">
    <property type="entry name" value="Periplasmic binding protein-like II"/>
    <property type="match status" value="2"/>
</dbReference>
<evidence type="ECO:0000313" key="24">
    <source>
        <dbReference type="Proteomes" id="UP000824071"/>
    </source>
</evidence>
<feature type="domain" description="Chorismate mutase" evidence="20">
    <location>
        <begin position="1"/>
        <end position="87"/>
    </location>
</feature>
<dbReference type="PROSITE" id="PS00857">
    <property type="entry name" value="PREPHENATE_DEHYDR_1"/>
    <property type="match status" value="1"/>
</dbReference>
<protein>
    <recommendedName>
        <fullName evidence="7">Bifunctional chorismate mutase/prephenate dehydratase</fullName>
        <ecNumber evidence="6">4.2.1.51</ecNumber>
    </recommendedName>
    <alternativeName>
        <fullName evidence="17">Chorismate mutase-prephenate dehydratase</fullName>
    </alternativeName>
    <alternativeName>
        <fullName evidence="8">Prephenate dehydratase</fullName>
    </alternativeName>
    <alternativeName>
        <fullName evidence="16">p-protein</fullName>
    </alternativeName>
</protein>
<dbReference type="GO" id="GO:0004106">
    <property type="term" value="F:chorismate mutase activity"/>
    <property type="evidence" value="ECO:0007669"/>
    <property type="project" value="UniProtKB-EC"/>
</dbReference>
<evidence type="ECO:0000256" key="19">
    <source>
        <dbReference type="PIRSR" id="PIRSR001500-2"/>
    </source>
</evidence>
<evidence type="ECO:0000256" key="4">
    <source>
        <dbReference type="ARBA" id="ARBA00004741"/>
    </source>
</evidence>
<keyword evidence="13" id="KW-0413">Isomerase</keyword>
<dbReference type="InterPro" id="IPR008242">
    <property type="entry name" value="Chor_mutase/pphenate_deHydtase"/>
</dbReference>
<evidence type="ECO:0000256" key="6">
    <source>
        <dbReference type="ARBA" id="ARBA00013147"/>
    </source>
</evidence>
<gene>
    <name evidence="23" type="ORF">IAC53_06720</name>
</gene>
<evidence type="ECO:0000256" key="1">
    <source>
        <dbReference type="ARBA" id="ARBA00000824"/>
    </source>
</evidence>
<feature type="domain" description="Prephenate dehydratase" evidence="21">
    <location>
        <begin position="116"/>
        <end position="292"/>
    </location>
</feature>
<dbReference type="PANTHER" id="PTHR21022:SF19">
    <property type="entry name" value="PREPHENATE DEHYDRATASE-RELATED"/>
    <property type="match status" value="1"/>
</dbReference>
<dbReference type="Pfam" id="PF00800">
    <property type="entry name" value="PDT"/>
    <property type="match status" value="1"/>
</dbReference>
<evidence type="ECO:0000256" key="15">
    <source>
        <dbReference type="ARBA" id="ARBA00023268"/>
    </source>
</evidence>
<comment type="subcellular location">
    <subcellularLocation>
        <location evidence="3">Cytoplasm</location>
    </subcellularLocation>
</comment>
<keyword evidence="9" id="KW-0963">Cytoplasm</keyword>
<evidence type="ECO:0000259" key="21">
    <source>
        <dbReference type="PROSITE" id="PS51171"/>
    </source>
</evidence>
<evidence type="ECO:0000256" key="9">
    <source>
        <dbReference type="ARBA" id="ARBA00022490"/>
    </source>
</evidence>
<evidence type="ECO:0000256" key="14">
    <source>
        <dbReference type="ARBA" id="ARBA00023239"/>
    </source>
</evidence>
<evidence type="ECO:0000256" key="5">
    <source>
        <dbReference type="ARBA" id="ARBA00004817"/>
    </source>
</evidence>
<comment type="catalytic activity">
    <reaction evidence="1">
        <text>chorismate = prephenate</text>
        <dbReference type="Rhea" id="RHEA:13897"/>
        <dbReference type="ChEBI" id="CHEBI:29748"/>
        <dbReference type="ChEBI" id="CHEBI:29934"/>
        <dbReference type="EC" id="5.4.99.5"/>
    </reaction>
</comment>
<dbReference type="InterPro" id="IPR036263">
    <property type="entry name" value="Chorismate_II_sf"/>
</dbReference>
<dbReference type="AlphaFoldDB" id="A0A9D1IF09"/>
<comment type="caution">
    <text evidence="23">The sequence shown here is derived from an EMBL/GenBank/DDBJ whole genome shotgun (WGS) entry which is preliminary data.</text>
</comment>
<dbReference type="CDD" id="cd04905">
    <property type="entry name" value="ACT_CM-PDT"/>
    <property type="match status" value="1"/>
</dbReference>
<comment type="pathway">
    <text evidence="4">Amino-acid biosynthesis; L-phenylalanine biosynthesis; phenylpyruvate from prephenate: step 1/1.</text>
</comment>
<dbReference type="EC" id="4.2.1.51" evidence="6"/>
<dbReference type="InterPro" id="IPR018528">
    <property type="entry name" value="Preph_deHydtase_CS"/>
</dbReference>
<dbReference type="PROSITE" id="PS51171">
    <property type="entry name" value="PREPHENATE_DEHYDR_3"/>
    <property type="match status" value="1"/>
</dbReference>
<dbReference type="PROSITE" id="PS51671">
    <property type="entry name" value="ACT"/>
    <property type="match status" value="1"/>
</dbReference>
<comment type="pathway">
    <text evidence="5">Metabolic intermediate biosynthesis; prephenate biosynthesis; prephenate from chorismate: step 1/1.</text>
</comment>
<evidence type="ECO:0000256" key="3">
    <source>
        <dbReference type="ARBA" id="ARBA00004496"/>
    </source>
</evidence>
<dbReference type="GO" id="GO:0004664">
    <property type="term" value="F:prephenate dehydratase activity"/>
    <property type="evidence" value="ECO:0007669"/>
    <property type="project" value="UniProtKB-EC"/>
</dbReference>
<evidence type="ECO:0000259" key="22">
    <source>
        <dbReference type="PROSITE" id="PS51671"/>
    </source>
</evidence>